<dbReference type="GeneID" id="57396435"/>
<dbReference type="KEGG" id="poj:PtoMrB4_12200"/>
<feature type="signal peptide" evidence="1">
    <location>
        <begin position="1"/>
        <end position="18"/>
    </location>
</feature>
<evidence type="ECO:0008006" key="6">
    <source>
        <dbReference type="Google" id="ProtNLM"/>
    </source>
</evidence>
<evidence type="ECO:0000313" key="3">
    <source>
        <dbReference type="EMBL" id="MWK55332.1"/>
    </source>
</evidence>
<evidence type="ECO:0000313" key="4">
    <source>
        <dbReference type="Proteomes" id="UP000461288"/>
    </source>
</evidence>
<gene>
    <name evidence="3" type="ORF">GO594_05065</name>
    <name evidence="2" type="ORF">PtoMrB4_12200</name>
</gene>
<dbReference type="AlphaFoldDB" id="A0A1I0UIP8"/>
<sequence length="321" mass="36004">MRRYLLALLAAASLHATADDSWKPFPYDQSAYDYSGDKLRQAWPQLTRGFGPDYPFPDADWVVTMATQNPKALEMTVAGNTGFTGKPEEAEAYAARLQDVWRLMFRGDFEQAKKKGLELGVGGQVPAMFAQVIYAMFLAPDQAEKHRLLEEVITYTDEAGDLVQADTVAQFGRVYAKARLGEELSVPVVLKRGYTSQIPEELDALLKKQPRQPFALALYGGYEAGVIRKVGKLVGKMTYGVSADKMEQYFTRSFTAKDDLPIGHYEYANALVYVYGEDEQEKVLEHLRKAVAIKPINAMEALEVAHAQQLLKQYEKEVAQR</sequence>
<reference evidence="3 4" key="1">
    <citation type="submission" date="2019-12" db="EMBL/GenBank/DDBJ databases">
        <title>Draft genome sequence of Pseudomonas otitidis recovered from a chicken carcass.</title>
        <authorList>
            <person name="Vieira T.R."/>
            <person name="Oliviera E.F.C."/>
            <person name="Silva N.M.V."/>
            <person name="Sambrano G.E."/>
            <person name="Cibulski S.P."/>
            <person name="Cardoso M.R.I."/>
        </authorList>
    </citation>
    <scope>NUCLEOTIDE SEQUENCE [LARGE SCALE GENOMIC DNA]</scope>
    <source>
        <strain evidence="3 4">25_K</strain>
    </source>
</reference>
<protein>
    <recommendedName>
        <fullName evidence="6">Lipoprotein</fullName>
    </recommendedName>
</protein>
<dbReference type="STRING" id="319939.SAMN05216263_113147"/>
<keyword evidence="1" id="KW-0732">Signal</keyword>
<evidence type="ECO:0000313" key="2">
    <source>
        <dbReference type="EMBL" id="BCA27243.1"/>
    </source>
</evidence>
<reference evidence="2 5" key="2">
    <citation type="journal article" date="2020" name="Microbiol. Resour. Announc.">
        <title>Complete genome sequence of Pseudomonas otitidis strain MrB4, isolated from Lake Biwa in Japan.</title>
        <authorList>
            <person name="Miyazaki K."/>
            <person name="Hase E."/>
            <person name="Maruya T."/>
        </authorList>
    </citation>
    <scope>NUCLEOTIDE SEQUENCE [LARGE SCALE GENOMIC DNA]</scope>
    <source>
        <strain evidence="2 5">MrB4</strain>
    </source>
</reference>
<dbReference type="EMBL" id="WTFN01000008">
    <property type="protein sequence ID" value="MWK55332.1"/>
    <property type="molecule type" value="Genomic_DNA"/>
</dbReference>
<dbReference type="RefSeq" id="WP_044409632.1">
    <property type="nucleotide sequence ID" value="NZ_AP022642.1"/>
</dbReference>
<organism evidence="3 4">
    <name type="scientific">Metapseudomonas otitidis</name>
    <dbReference type="NCBI Taxonomy" id="319939"/>
    <lineage>
        <taxon>Bacteria</taxon>
        <taxon>Pseudomonadati</taxon>
        <taxon>Pseudomonadota</taxon>
        <taxon>Gammaproteobacteria</taxon>
        <taxon>Pseudomonadales</taxon>
        <taxon>Pseudomonadaceae</taxon>
        <taxon>Metapseudomonas</taxon>
    </lineage>
</organism>
<dbReference type="EMBL" id="AP022642">
    <property type="protein sequence ID" value="BCA27243.1"/>
    <property type="molecule type" value="Genomic_DNA"/>
</dbReference>
<dbReference type="Proteomes" id="UP000461288">
    <property type="component" value="Unassembled WGS sequence"/>
</dbReference>
<dbReference type="Proteomes" id="UP000501237">
    <property type="component" value="Chromosome"/>
</dbReference>
<accession>A0A1I0UIP8</accession>
<evidence type="ECO:0000313" key="5">
    <source>
        <dbReference type="Proteomes" id="UP000501237"/>
    </source>
</evidence>
<feature type="chain" id="PRO_5043145479" description="Lipoprotein" evidence="1">
    <location>
        <begin position="19"/>
        <end position="321"/>
    </location>
</feature>
<proteinExistence type="predicted"/>
<name>A0A1I0UIP8_9GAMM</name>
<evidence type="ECO:0000256" key="1">
    <source>
        <dbReference type="SAM" id="SignalP"/>
    </source>
</evidence>